<dbReference type="GeneID" id="116205848"/>
<feature type="region of interest" description="Disordered" evidence="1">
    <location>
        <begin position="179"/>
        <end position="198"/>
    </location>
</feature>
<dbReference type="PANTHER" id="PTHR37610:SF40">
    <property type="entry name" value="OS01G0909600 PROTEIN"/>
    <property type="match status" value="1"/>
</dbReference>
<dbReference type="Pfam" id="PF14223">
    <property type="entry name" value="Retrotran_gag_2"/>
    <property type="match status" value="1"/>
</dbReference>
<reference evidence="3" key="2">
    <citation type="submission" date="2025-08" db="UniProtKB">
        <authorList>
            <consortium name="RefSeq"/>
        </authorList>
    </citation>
    <scope>IDENTIFICATION</scope>
    <source>
        <tissue evidence="3">Leaf</tissue>
    </source>
</reference>
<dbReference type="AlphaFoldDB" id="A0A6P8DLV6"/>
<evidence type="ECO:0000313" key="3">
    <source>
        <dbReference type="RefSeq" id="XP_031394396.1"/>
    </source>
</evidence>
<reference evidence="2" key="1">
    <citation type="journal article" date="2020" name="Plant Biotechnol. J.">
        <title>The pomegranate (Punica granatum L.) draft genome dissects genetic divergence between soft- and hard-seeded cultivars.</title>
        <authorList>
            <person name="Luo X."/>
            <person name="Li H."/>
            <person name="Wu Z."/>
            <person name="Yao W."/>
            <person name="Zhao P."/>
            <person name="Cao D."/>
            <person name="Yu H."/>
            <person name="Li K."/>
            <person name="Poudel K."/>
            <person name="Zhao D."/>
            <person name="Zhang F."/>
            <person name="Xia X."/>
            <person name="Chen L."/>
            <person name="Wang Q."/>
            <person name="Jing D."/>
            <person name="Cao S."/>
        </authorList>
    </citation>
    <scope>NUCLEOTIDE SEQUENCE [LARGE SCALE GENOMIC DNA]</scope>
    <source>
        <strain evidence="2">cv. Tunisia</strain>
    </source>
</reference>
<evidence type="ECO:0000256" key="1">
    <source>
        <dbReference type="SAM" id="MobiDB-lite"/>
    </source>
</evidence>
<name>A0A6P8DLV6_PUNGR</name>
<dbReference type="OrthoDB" id="1920930at2759"/>
<accession>A0A6P8DLV6</accession>
<keyword evidence="2" id="KW-1185">Reference proteome</keyword>
<proteinExistence type="predicted"/>
<dbReference type="PANTHER" id="PTHR37610">
    <property type="entry name" value="CCHC-TYPE DOMAIN-CONTAINING PROTEIN"/>
    <property type="match status" value="1"/>
</dbReference>
<organism evidence="2 3">
    <name type="scientific">Punica granatum</name>
    <name type="common">Pomegranate</name>
    <dbReference type="NCBI Taxonomy" id="22663"/>
    <lineage>
        <taxon>Eukaryota</taxon>
        <taxon>Viridiplantae</taxon>
        <taxon>Streptophyta</taxon>
        <taxon>Embryophyta</taxon>
        <taxon>Tracheophyta</taxon>
        <taxon>Spermatophyta</taxon>
        <taxon>Magnoliopsida</taxon>
        <taxon>eudicotyledons</taxon>
        <taxon>Gunneridae</taxon>
        <taxon>Pentapetalae</taxon>
        <taxon>rosids</taxon>
        <taxon>malvids</taxon>
        <taxon>Myrtales</taxon>
        <taxon>Lythraceae</taxon>
        <taxon>Punica</taxon>
    </lineage>
</organism>
<dbReference type="RefSeq" id="XP_031394396.1">
    <property type="nucleotide sequence ID" value="XM_031538536.1"/>
</dbReference>
<feature type="compositionally biased region" description="Basic residues" evidence="1">
    <location>
        <begin position="184"/>
        <end position="198"/>
    </location>
</feature>
<dbReference type="Proteomes" id="UP000515151">
    <property type="component" value="Chromosome 1"/>
</dbReference>
<protein>
    <submittedName>
        <fullName evidence="3">Uncharacterized protein LOC116205848</fullName>
    </submittedName>
</protein>
<sequence>MINMKSMNPLSCILSDNRLTGPNFSNWLRNLNIVLNMEALGYILETQEIELPGGDATSDQQDAYDQWSVDDTKVRCYMLASMSNELKRQHENMKSSREILKNLRELYGENSMTARYEISNELFRARMQEGTKVAAHVQKMINLIQQLEKLEFQMDKELHVDFNVMNNKMKDKEFILVAGTSSSKTRKKKKKSKKGSVP</sequence>
<evidence type="ECO:0000313" key="2">
    <source>
        <dbReference type="Proteomes" id="UP000515151"/>
    </source>
</evidence>
<gene>
    <name evidence="3" type="primary">LOC116205848</name>
</gene>